<dbReference type="AlphaFoldDB" id="A0AAD6HT82"/>
<protein>
    <submittedName>
        <fullName evidence="3">Uncharacterized protein</fullName>
    </submittedName>
</protein>
<evidence type="ECO:0000256" key="2">
    <source>
        <dbReference type="SAM" id="SignalP"/>
    </source>
</evidence>
<reference evidence="3" key="1">
    <citation type="journal article" date="2023" name="IMA Fungus">
        <title>Comparative genomic study of the Penicillium genus elucidates a diverse pangenome and 15 lateral gene transfer events.</title>
        <authorList>
            <person name="Petersen C."/>
            <person name="Sorensen T."/>
            <person name="Nielsen M.R."/>
            <person name="Sondergaard T.E."/>
            <person name="Sorensen J.L."/>
            <person name="Fitzpatrick D.A."/>
            <person name="Frisvad J.C."/>
            <person name="Nielsen K.L."/>
        </authorList>
    </citation>
    <scope>NUCLEOTIDE SEQUENCE</scope>
    <source>
        <strain evidence="3">IBT 17514</strain>
    </source>
</reference>
<comment type="caution">
    <text evidence="3">The sequence shown here is derived from an EMBL/GenBank/DDBJ whole genome shotgun (WGS) entry which is preliminary data.</text>
</comment>
<organism evidence="3 4">
    <name type="scientific">Penicillium malachiteum</name>
    <dbReference type="NCBI Taxonomy" id="1324776"/>
    <lineage>
        <taxon>Eukaryota</taxon>
        <taxon>Fungi</taxon>
        <taxon>Dikarya</taxon>
        <taxon>Ascomycota</taxon>
        <taxon>Pezizomycotina</taxon>
        <taxon>Eurotiomycetes</taxon>
        <taxon>Eurotiomycetidae</taxon>
        <taxon>Eurotiales</taxon>
        <taxon>Aspergillaceae</taxon>
        <taxon>Penicillium</taxon>
    </lineage>
</organism>
<evidence type="ECO:0000256" key="1">
    <source>
        <dbReference type="SAM" id="MobiDB-lite"/>
    </source>
</evidence>
<keyword evidence="4" id="KW-1185">Reference proteome</keyword>
<sequence>MEAVIFFTAVTFMVAVGSAVVQGPGLTDLRVVFWKRYRIRFHVTNKTPSISSRDLENQDPGLHSLVAAPAPLLHTRPESHSVRRWPSTYYDQTRWTGMTGIAPSIPSITADRRHLSNPFVPFQSVPGGPILEEISERSPTPATISHLTSATDSRDQQGYAEPKP</sequence>
<feature type="signal peptide" evidence="2">
    <location>
        <begin position="1"/>
        <end position="19"/>
    </location>
</feature>
<feature type="chain" id="PRO_5042292498" evidence="2">
    <location>
        <begin position="20"/>
        <end position="164"/>
    </location>
</feature>
<evidence type="ECO:0000313" key="4">
    <source>
        <dbReference type="Proteomes" id="UP001215712"/>
    </source>
</evidence>
<name>A0AAD6HT82_9EURO</name>
<feature type="compositionally biased region" description="Polar residues" evidence="1">
    <location>
        <begin position="137"/>
        <end position="151"/>
    </location>
</feature>
<feature type="region of interest" description="Disordered" evidence="1">
    <location>
        <begin position="130"/>
        <end position="164"/>
    </location>
</feature>
<dbReference type="EMBL" id="JAQJAN010000003">
    <property type="protein sequence ID" value="KAJ5734378.1"/>
    <property type="molecule type" value="Genomic_DNA"/>
</dbReference>
<accession>A0AAD6HT82</accession>
<dbReference type="Proteomes" id="UP001215712">
    <property type="component" value="Unassembled WGS sequence"/>
</dbReference>
<reference evidence="3" key="2">
    <citation type="submission" date="2023-01" db="EMBL/GenBank/DDBJ databases">
        <authorList>
            <person name="Petersen C."/>
        </authorList>
    </citation>
    <scope>NUCLEOTIDE SEQUENCE</scope>
    <source>
        <strain evidence="3">IBT 17514</strain>
    </source>
</reference>
<proteinExistence type="predicted"/>
<evidence type="ECO:0000313" key="3">
    <source>
        <dbReference type="EMBL" id="KAJ5734378.1"/>
    </source>
</evidence>
<gene>
    <name evidence="3" type="ORF">N7493_003164</name>
</gene>
<keyword evidence="2" id="KW-0732">Signal</keyword>